<dbReference type="Proteomes" id="UP000297703">
    <property type="component" value="Unassembled WGS sequence"/>
</dbReference>
<feature type="region of interest" description="Disordered" evidence="1">
    <location>
        <begin position="699"/>
        <end position="730"/>
    </location>
</feature>
<feature type="compositionally biased region" description="Polar residues" evidence="1">
    <location>
        <begin position="1498"/>
        <end position="1518"/>
    </location>
</feature>
<feature type="compositionally biased region" description="Basic and acidic residues" evidence="1">
    <location>
        <begin position="835"/>
        <end position="850"/>
    </location>
</feature>
<dbReference type="EMBL" id="QXTE01000162">
    <property type="protein sequence ID" value="TFK03278.1"/>
    <property type="molecule type" value="Genomic_DNA"/>
</dbReference>
<evidence type="ECO:0000259" key="2">
    <source>
        <dbReference type="Pfam" id="PF15232"/>
    </source>
</evidence>
<dbReference type="OrthoDB" id="8945866at2759"/>
<keyword evidence="3" id="KW-0808">Transferase</keyword>
<evidence type="ECO:0000313" key="4">
    <source>
        <dbReference type="Proteomes" id="UP000297703"/>
    </source>
</evidence>
<dbReference type="GO" id="GO:0030018">
    <property type="term" value="C:Z disc"/>
    <property type="evidence" value="ECO:0007669"/>
    <property type="project" value="TreeGrafter"/>
</dbReference>
<dbReference type="InterPro" id="IPR052303">
    <property type="entry name" value="CEFIP"/>
</dbReference>
<feature type="region of interest" description="Disordered" evidence="1">
    <location>
        <begin position="1259"/>
        <end position="1291"/>
    </location>
</feature>
<feature type="compositionally biased region" description="Polar residues" evidence="1">
    <location>
        <begin position="702"/>
        <end position="711"/>
    </location>
</feature>
<reference evidence="3 4" key="1">
    <citation type="submission" date="2019-04" db="EMBL/GenBank/DDBJ databases">
        <title>Draft genome of the big-headed turtle Platysternon megacephalum.</title>
        <authorList>
            <person name="Gong S."/>
        </authorList>
    </citation>
    <scope>NUCLEOTIDE SEQUENCE [LARGE SCALE GENOMIC DNA]</scope>
    <source>
        <strain evidence="3">DO16091913</strain>
        <tissue evidence="3">Muscle</tissue>
    </source>
</reference>
<feature type="region of interest" description="Disordered" evidence="1">
    <location>
        <begin position="745"/>
        <end position="807"/>
    </location>
</feature>
<feature type="compositionally biased region" description="Low complexity" evidence="1">
    <location>
        <begin position="792"/>
        <end position="806"/>
    </location>
</feature>
<feature type="compositionally biased region" description="Basic and acidic residues" evidence="1">
    <location>
        <begin position="598"/>
        <end position="612"/>
    </location>
</feature>
<feature type="domain" description="DUF4585" evidence="2">
    <location>
        <begin position="1373"/>
        <end position="1444"/>
    </location>
</feature>
<dbReference type="InterPro" id="IPR027838">
    <property type="entry name" value="DUF4585"/>
</dbReference>
<evidence type="ECO:0000256" key="1">
    <source>
        <dbReference type="SAM" id="MobiDB-lite"/>
    </source>
</evidence>
<feature type="compositionally biased region" description="Basic and acidic residues" evidence="1">
    <location>
        <begin position="1259"/>
        <end position="1279"/>
    </location>
</feature>
<reference evidence="3 4" key="2">
    <citation type="submission" date="2019-04" db="EMBL/GenBank/DDBJ databases">
        <title>The genome sequence of big-headed turtle.</title>
        <authorList>
            <person name="Gong S."/>
        </authorList>
    </citation>
    <scope>NUCLEOTIDE SEQUENCE [LARGE SCALE GENOMIC DNA]</scope>
    <source>
        <strain evidence="3">DO16091913</strain>
        <tissue evidence="3">Muscle</tissue>
    </source>
</reference>
<feature type="compositionally biased region" description="Basic and acidic residues" evidence="1">
    <location>
        <begin position="892"/>
        <end position="904"/>
    </location>
</feature>
<dbReference type="Pfam" id="PF15232">
    <property type="entry name" value="DUF4585"/>
    <property type="match status" value="1"/>
</dbReference>
<dbReference type="GO" id="GO:0016301">
    <property type="term" value="F:kinase activity"/>
    <property type="evidence" value="ECO:0007669"/>
    <property type="project" value="UniProtKB-KW"/>
</dbReference>
<gene>
    <name evidence="3" type="ORF">DR999_PMT14304</name>
</gene>
<dbReference type="GO" id="GO:0070886">
    <property type="term" value="P:positive regulation of calcineurin-NFAT signaling cascade"/>
    <property type="evidence" value="ECO:0007669"/>
    <property type="project" value="TreeGrafter"/>
</dbReference>
<feature type="region of interest" description="Disordered" evidence="1">
    <location>
        <begin position="386"/>
        <end position="445"/>
    </location>
</feature>
<feature type="region of interest" description="Disordered" evidence="1">
    <location>
        <begin position="591"/>
        <end position="612"/>
    </location>
</feature>
<keyword evidence="3" id="KW-0418">Kinase</keyword>
<accession>A0A4D9E4V6</accession>
<feature type="compositionally biased region" description="Low complexity" evidence="1">
    <location>
        <begin position="387"/>
        <end position="412"/>
    </location>
</feature>
<feature type="compositionally biased region" description="Basic and acidic residues" evidence="1">
    <location>
        <begin position="752"/>
        <end position="769"/>
    </location>
</feature>
<dbReference type="STRING" id="55544.A0A4D9E4V6"/>
<feature type="compositionally biased region" description="Polar residues" evidence="1">
    <location>
        <begin position="905"/>
        <end position="934"/>
    </location>
</feature>
<comment type="caution">
    <text evidence="3">The sequence shown here is derived from an EMBL/GenBank/DDBJ whole genome shotgun (WGS) entry which is preliminary data.</text>
</comment>
<protein>
    <submittedName>
        <fullName evidence="3">Dephospho-CoA kinase domain-containing protein</fullName>
    </submittedName>
</protein>
<evidence type="ECO:0000313" key="3">
    <source>
        <dbReference type="EMBL" id="TFK03278.1"/>
    </source>
</evidence>
<feature type="region of interest" description="Disordered" evidence="1">
    <location>
        <begin position="835"/>
        <end position="934"/>
    </location>
</feature>
<feature type="region of interest" description="Disordered" evidence="1">
    <location>
        <begin position="112"/>
        <end position="133"/>
    </location>
</feature>
<proteinExistence type="predicted"/>
<feature type="compositionally biased region" description="Basic and acidic residues" evidence="1">
    <location>
        <begin position="112"/>
        <end position="122"/>
    </location>
</feature>
<dbReference type="PANTHER" id="PTHR33775:SF2">
    <property type="entry name" value="CARDIAC-ENRICHED FHL2-INTERACTING PROTEIN"/>
    <property type="match status" value="1"/>
</dbReference>
<feature type="compositionally biased region" description="Basic residues" evidence="1">
    <location>
        <begin position="712"/>
        <end position="724"/>
    </location>
</feature>
<feature type="compositionally biased region" description="Pro residues" evidence="1">
    <location>
        <begin position="421"/>
        <end position="437"/>
    </location>
</feature>
<feature type="region of interest" description="Disordered" evidence="1">
    <location>
        <begin position="1466"/>
        <end position="1518"/>
    </location>
</feature>
<name>A0A4D9E4V6_9SAUR</name>
<organism evidence="3 4">
    <name type="scientific">Platysternon megacephalum</name>
    <name type="common">big-headed turtle</name>
    <dbReference type="NCBI Taxonomy" id="55544"/>
    <lineage>
        <taxon>Eukaryota</taxon>
        <taxon>Metazoa</taxon>
        <taxon>Chordata</taxon>
        <taxon>Craniata</taxon>
        <taxon>Vertebrata</taxon>
        <taxon>Euteleostomi</taxon>
        <taxon>Archelosauria</taxon>
        <taxon>Testudinata</taxon>
        <taxon>Testudines</taxon>
        <taxon>Cryptodira</taxon>
        <taxon>Durocryptodira</taxon>
        <taxon>Testudinoidea</taxon>
        <taxon>Platysternidae</taxon>
        <taxon>Platysternon</taxon>
    </lineage>
</organism>
<dbReference type="PANTHER" id="PTHR33775">
    <property type="entry name" value="CARDIAC-ENRICHED FHL2-INTERACTING PROTEIN-RELATED"/>
    <property type="match status" value="1"/>
</dbReference>
<keyword evidence="4" id="KW-1185">Reference proteome</keyword>
<sequence>MQGNKKHMDGLSDSSSIGSLLDDTDREVCSLTDRAFKSLCVAELETSDKELELVISPEITHQFSSKIHQGTLNHAIKKSNICNKLSLKNNEHTTRASTFQQLPKRVQEEKKVAKNSTVERKKPNLPVSGPRKNKHASKVSCLIKTFDKTENQCPEGSLGTVKQPVKNSSQKCKLIQGNDMAFWDDTAILNIQRELSHFSDVCRDNHWLSDKHEVQKRHNKIDGGYCGPDGYHPARMDTSNIFKANLTSSSKKTVKNRRGKVKEPAKKGNFLHSENSAFESWNAHHNKLSEKEEFADLIPKKEDITRFEETPLVKRSYTSEHKPPPRKVIGARIQEKDFLTDLFPPTTEFQDHVPPATVPQVLGPLIPVHPVPPAAEFQVPIPPAPVPQVSGQSTSVPQVSVPPTSVPQVSGPPLAPISQTPAPPTSPVSKAPAPPPSVSQVTCTQKKATKPELDYICPPWRKQRNIKGVAAKAQESSNEKLQLSGEEFSFYKKPSAVEPFADTTAVDNQVNSPESISPSFNITKLLTPIIPLKQETENQPVLVTPPIPDIAATKEHEGSGFSDYQSRDNYKSKAPSLLFNLKDVRKRIKSTYSPPPLLKEKNKTKENMKQESVKMNATVSTFLEESNLELAERDELSHGPFVQTDSIQEKDNKTDLEGHFTDNYLSLSSPQVTVDTSFYQNQDNLQQDDSKNKDLLKDTENSENVSISGHQSNKHGLRKSRHYPSLKGYSRDNADAKATQQMQMYNSSVQGHESERDAESQNGNDDPKIPPKLLSPAEDDVPYNANQTSVRSSNENKGKSSSGSSEYSFVTTVDQPFQEEPFSLIQLFQKACLEESQRSRSKRNVDDKQSSKGKGKPVGKEELQYYAFSNGDTSTEEKCEGKVAQGESESMAEERLMSEKREEVSSMNSAAEGNKDASTSQSEEPTSPLSSNSFKPSLFLIKDNTFKSSPVIKAVKLPLLRSLSSEDTVSSSYRETESRLEATVEKDKQLYRQGQGTPSIQEIDLSLSRNIKEQDAREDALIRNEDANALGSTPAGMGFQGADNTKLIWEPTLSEDVGSFSLRASREDNEVTHTLLNKVGKSNEESVHRSKEKPIVGKMKHYLARSKSALGVSSAQNKLGSPSEEKANYFKNYLLSNRRGGSCAKKIITREINSPAVSSILENHVYCPVTSDISRDIRHLEETPAVLDDLACTIVTSPRSDSITCSAVTSPLSEKIASSSITKAEDITNSTLLNLVTKNNADISAEEILDSTRRSLFAEDTSDSRMTNERSQSRMEKPLGKPPAVPPKSEKALRRAKKLANKRKKIEAQQKNLQTEHTDTVVRKLSHSGQIPLSPLTLIHAPPSPVSHSPFPPTESSMVRLKGAQSVSPTPSLPATQRKLLQDPDSGQYFVVDLSGQVHLKTFYEPETGKYIQVPIRSSERGLHQTASLENLNSPCVLYPSVLPLPVATMRSVSQLSEPLSLMQKVPGAPAEAAEDWQQDGRDAQSPESQPYIEPVSDSYSQHAEETQCNCTKDTSPATNMDIISISDLEDFAVEGIS</sequence>